<dbReference type="AlphaFoldDB" id="A0A8X6WV93"/>
<dbReference type="Proteomes" id="UP000886998">
    <property type="component" value="Unassembled WGS sequence"/>
</dbReference>
<sequence>MGLGDRRPSNILRQMKSLARNSISDEVIKSLWLHRLPTQTQAILSIKHHISVNGIQTSKERIKIIEDFKLPEAVRKWQRYLGIINFYHRIIPNAVEN</sequence>
<dbReference type="SUPFAM" id="SSF56672">
    <property type="entry name" value="DNA/RNA polymerases"/>
    <property type="match status" value="1"/>
</dbReference>
<organism evidence="1 2">
    <name type="scientific">Trichonephila inaurata madagascariensis</name>
    <dbReference type="NCBI Taxonomy" id="2747483"/>
    <lineage>
        <taxon>Eukaryota</taxon>
        <taxon>Metazoa</taxon>
        <taxon>Ecdysozoa</taxon>
        <taxon>Arthropoda</taxon>
        <taxon>Chelicerata</taxon>
        <taxon>Arachnida</taxon>
        <taxon>Araneae</taxon>
        <taxon>Araneomorphae</taxon>
        <taxon>Entelegynae</taxon>
        <taxon>Araneoidea</taxon>
        <taxon>Nephilidae</taxon>
        <taxon>Trichonephila</taxon>
        <taxon>Trichonephila inaurata</taxon>
    </lineage>
</organism>
<evidence type="ECO:0000313" key="1">
    <source>
        <dbReference type="EMBL" id="GFY41395.1"/>
    </source>
</evidence>
<keyword evidence="2" id="KW-1185">Reference proteome</keyword>
<dbReference type="GO" id="GO:0071897">
    <property type="term" value="P:DNA biosynthetic process"/>
    <property type="evidence" value="ECO:0007669"/>
    <property type="project" value="UniProtKB-ARBA"/>
</dbReference>
<comment type="caution">
    <text evidence="1">The sequence shown here is derived from an EMBL/GenBank/DDBJ whole genome shotgun (WGS) entry which is preliminary data.</text>
</comment>
<dbReference type="OrthoDB" id="6426130at2759"/>
<name>A0A8X6WV93_9ARAC</name>
<protein>
    <submittedName>
        <fullName evidence="1">Uncharacterized protein</fullName>
    </submittedName>
</protein>
<proteinExistence type="predicted"/>
<dbReference type="InterPro" id="IPR043502">
    <property type="entry name" value="DNA/RNA_pol_sf"/>
</dbReference>
<dbReference type="PANTHER" id="PTHR33327:SF3">
    <property type="entry name" value="RNA-DIRECTED DNA POLYMERASE"/>
    <property type="match status" value="1"/>
</dbReference>
<evidence type="ECO:0000313" key="2">
    <source>
        <dbReference type="Proteomes" id="UP000886998"/>
    </source>
</evidence>
<dbReference type="EMBL" id="BMAV01002482">
    <property type="protein sequence ID" value="GFY41395.1"/>
    <property type="molecule type" value="Genomic_DNA"/>
</dbReference>
<dbReference type="PANTHER" id="PTHR33327">
    <property type="entry name" value="ENDONUCLEASE"/>
    <property type="match status" value="1"/>
</dbReference>
<reference evidence="1" key="1">
    <citation type="submission" date="2020-08" db="EMBL/GenBank/DDBJ databases">
        <title>Multicomponent nature underlies the extraordinary mechanical properties of spider dragline silk.</title>
        <authorList>
            <person name="Kono N."/>
            <person name="Nakamura H."/>
            <person name="Mori M."/>
            <person name="Yoshida Y."/>
            <person name="Ohtoshi R."/>
            <person name="Malay A.D."/>
            <person name="Moran D.A.P."/>
            <person name="Tomita M."/>
            <person name="Numata K."/>
            <person name="Arakawa K."/>
        </authorList>
    </citation>
    <scope>NUCLEOTIDE SEQUENCE</scope>
</reference>
<gene>
    <name evidence="1" type="ORF">TNIN_416761</name>
</gene>
<accession>A0A8X6WV93</accession>